<evidence type="ECO:0000259" key="4">
    <source>
        <dbReference type="Pfam" id="PF06985"/>
    </source>
</evidence>
<dbReference type="SUPFAM" id="SSF110710">
    <property type="entry name" value="TTHA0583/YokD-like"/>
    <property type="match status" value="1"/>
</dbReference>
<evidence type="ECO:0000313" key="6">
    <source>
        <dbReference type="Proteomes" id="UP000605986"/>
    </source>
</evidence>
<dbReference type="PANTHER" id="PTHR11104">
    <property type="entry name" value="AMINOGLYCOSIDE N3-ACETYLTRANSFERASE"/>
    <property type="match status" value="1"/>
</dbReference>
<dbReference type="Pfam" id="PF02522">
    <property type="entry name" value="Antibiotic_NAT"/>
    <property type="match status" value="1"/>
</dbReference>
<evidence type="ECO:0000313" key="5">
    <source>
        <dbReference type="EMBL" id="KAF4446654.1"/>
    </source>
</evidence>
<gene>
    <name evidence="5" type="ORF">F53441_9695</name>
</gene>
<dbReference type="EMBL" id="JAADJG010000446">
    <property type="protein sequence ID" value="KAF4446654.1"/>
    <property type="molecule type" value="Genomic_DNA"/>
</dbReference>
<name>A0A8H4NPY3_9HYPO</name>
<dbReference type="InterPro" id="IPR003679">
    <property type="entry name" value="Amioglycoside_AcTrfase"/>
</dbReference>
<evidence type="ECO:0000256" key="3">
    <source>
        <dbReference type="ARBA" id="ARBA00023315"/>
    </source>
</evidence>
<dbReference type="GO" id="GO:0046677">
    <property type="term" value="P:response to antibiotic"/>
    <property type="evidence" value="ECO:0007669"/>
    <property type="project" value="InterPro"/>
</dbReference>
<evidence type="ECO:0000256" key="1">
    <source>
        <dbReference type="ARBA" id="ARBA00006383"/>
    </source>
</evidence>
<accession>A0A8H4NPY3</accession>
<reference evidence="5" key="1">
    <citation type="submission" date="2020-01" db="EMBL/GenBank/DDBJ databases">
        <title>Identification and distribution of gene clusters putatively required for synthesis of sphingolipid metabolism inhibitors in phylogenetically diverse species of the filamentous fungus Fusarium.</title>
        <authorList>
            <person name="Kim H.-S."/>
            <person name="Busman M."/>
            <person name="Brown D.W."/>
            <person name="Divon H."/>
            <person name="Uhlig S."/>
            <person name="Proctor R.H."/>
        </authorList>
    </citation>
    <scope>NUCLEOTIDE SEQUENCE</scope>
    <source>
        <strain evidence="5">NRRL 53441</strain>
    </source>
</reference>
<organism evidence="5 6">
    <name type="scientific">Fusarium austroafricanum</name>
    <dbReference type="NCBI Taxonomy" id="2364996"/>
    <lineage>
        <taxon>Eukaryota</taxon>
        <taxon>Fungi</taxon>
        <taxon>Dikarya</taxon>
        <taxon>Ascomycota</taxon>
        <taxon>Pezizomycotina</taxon>
        <taxon>Sordariomycetes</taxon>
        <taxon>Hypocreomycetidae</taxon>
        <taxon>Hypocreales</taxon>
        <taxon>Nectriaceae</taxon>
        <taxon>Fusarium</taxon>
        <taxon>Fusarium concolor species complex</taxon>
    </lineage>
</organism>
<dbReference type="AlphaFoldDB" id="A0A8H4NPY3"/>
<keyword evidence="2" id="KW-0808">Transferase</keyword>
<dbReference type="Proteomes" id="UP000605986">
    <property type="component" value="Unassembled WGS sequence"/>
</dbReference>
<dbReference type="Pfam" id="PF06985">
    <property type="entry name" value="HET"/>
    <property type="match status" value="1"/>
</dbReference>
<comment type="similarity">
    <text evidence="1">Belongs to the antibiotic N-acetyltransferase family.</text>
</comment>
<dbReference type="PANTHER" id="PTHR11104:SF0">
    <property type="entry name" value="SPBETA PROPHAGE-DERIVED AMINOGLYCOSIDE N(3')-ACETYLTRANSFERASE-LIKE PROTEIN YOKD"/>
    <property type="match status" value="1"/>
</dbReference>
<dbReference type="OrthoDB" id="9987540at2759"/>
<feature type="domain" description="Heterokaryon incompatibility" evidence="4">
    <location>
        <begin position="379"/>
        <end position="485"/>
    </location>
</feature>
<dbReference type="GO" id="GO:0008080">
    <property type="term" value="F:N-acetyltransferase activity"/>
    <property type="evidence" value="ECO:0007669"/>
    <property type="project" value="InterPro"/>
</dbReference>
<protein>
    <recommendedName>
        <fullName evidence="4">Heterokaryon incompatibility domain-containing protein</fullName>
    </recommendedName>
</protein>
<proteinExistence type="inferred from homology"/>
<dbReference type="InterPro" id="IPR028345">
    <property type="entry name" value="Antibiotic_NAT-like"/>
</dbReference>
<evidence type="ECO:0000256" key="2">
    <source>
        <dbReference type="ARBA" id="ARBA00022679"/>
    </source>
</evidence>
<sequence>MPPPPLTGPLCTRTSLTNDLRSLGLSLGDTVLVHCSLSSVGWVNGGAEALTQALLEVLTPKGTLVVPTHTCSNSDPSGWVKPPVPEEWWQTIRETRPAFDPRTTPSERMGVLAESVRTWPGAVRSVHPQTSFAAIGAGANFITEGHALDSMLGEQSPLARLEELRAKVLLLGVGFDRCTCFHLAEYRVGSSSKGNTSFAALVGGERQWVTVSDITEMSEDFPALGEDFLGKSDVSTAEFAEAEEKCLPAARTHAPNIHFLRNSAQDGCQLCQIVYQSYLFNSFISWSEDAFPIHLKINSIIPRSEDGPDPLIALSNGVGKIIPSSEWYSELLIIKKETERLVEARYPRISTSVVDLSSDEGVEKAVALAKEWPYGPVDLSQEPIWIDALCINQATTVERSQQVSLMQRIYKEADRVLIWLGPGTVNHGLYLDIIKEEGLSERFSTTLQKNPDLTEQELRWVREIAESRYEVMASPWWNRLWIIQEVCLSSQDPIVACAGRNIGYSRLLQTDGGIFGLDPKSKSFLNVACPNHILPVKDNLRYHFSDGPAWGARNTLLHIVYTSLSPDTMTSGPRDFVYGLLGLITDRERSQILPDCYLSQQEVYQAATKTIWTSGEILPRMRHYYPSNVHLDWPSWVLNFSDWPPQVSGNCAFYVQSLCRQKWKADLQAVDFHGSTLRLKGVVLDAIREVFDFPFTCDRRETSRQIWEGNTAAVLESFQEFYMSLTSCNLEHIGPLLNFKALRQAELLLPIIVDMCWRSDGL</sequence>
<keyword evidence="6" id="KW-1185">Reference proteome</keyword>
<comment type="caution">
    <text evidence="5">The sequence shown here is derived from an EMBL/GenBank/DDBJ whole genome shotgun (WGS) entry which is preliminary data.</text>
</comment>
<dbReference type="InterPro" id="IPR010730">
    <property type="entry name" value="HET"/>
</dbReference>
<keyword evidence="3" id="KW-0012">Acyltransferase</keyword>